<dbReference type="GO" id="GO:0071933">
    <property type="term" value="F:Arp2/3 complex binding"/>
    <property type="evidence" value="ECO:0007669"/>
    <property type="project" value="TreeGrafter"/>
</dbReference>
<organism evidence="3 4">
    <name type="scientific">Actinomortierella ambigua</name>
    <dbReference type="NCBI Taxonomy" id="1343610"/>
    <lineage>
        <taxon>Eukaryota</taxon>
        <taxon>Fungi</taxon>
        <taxon>Fungi incertae sedis</taxon>
        <taxon>Mucoromycota</taxon>
        <taxon>Mortierellomycotina</taxon>
        <taxon>Mortierellomycetes</taxon>
        <taxon>Mortierellales</taxon>
        <taxon>Mortierellaceae</taxon>
        <taxon>Actinomortierella</taxon>
    </lineage>
</organism>
<name>A0A9P6PSL9_9FUNG</name>
<feature type="compositionally biased region" description="Low complexity" evidence="1">
    <location>
        <begin position="406"/>
        <end position="423"/>
    </location>
</feature>
<sequence length="571" mass="65125">MDFVTYQFESPSQFFAELDDLLEQSGFHDGPENQVDAYISLMVHFQDEFLDGSVQEVAQCCYRLFDSPLYQQNTRSILWRVTDRAIQSQDHADMWITYQLLLHAGKESTKAFHWMLRSEFFAKLKYQIIDMEGDRLQLLAIHLVYEICRVQTIKAADLALVDEMFINYLLDLVERTRRDEDEILNYATIKLLLAFNEQFMLQMNQRSHDTHTAIAHDGSAPTRTKVNLLLAILTERQGTCSTFGENIIFILNRAEETSLRMLILKLLYLVFTAPRLYEFFYTNDLHVLVDVMIRELWDLPEEEESLRHAYLRVMGPLLTNTQLRRATYKRAEIVRVLRELGGGDLDSALKAQLQERQNREQQRYQLLHHHHLHHHHHPHMNGQGKPSPPTSYRDRQGSVSSVSSMTTTPAATAATLKPTTPNARWRSDRSGCTSPVLAAETDTPIKQQQTSYPKKKKNSNASLLSVSGEQQQYFSGGLGLGSPPTEEFDEADGPTTTQSRDSGYQSSLTLATATTGSSMKRMPRIRAASPTTQRLVERVLREWLDNEMAHGQGTTGVGLSVRDVTDVVVVK</sequence>
<comment type="caution">
    <text evidence="3">The sequence shown here is derived from an EMBL/GenBank/DDBJ whole genome shotgun (WGS) entry which is preliminary data.</text>
</comment>
<evidence type="ECO:0000259" key="2">
    <source>
        <dbReference type="Pfam" id="PF09431"/>
    </source>
</evidence>
<accession>A0A9P6PSL9</accession>
<dbReference type="PANTHER" id="PTHR13357">
    <property type="entry name" value="SH3 ADAPTER PROTEIN SPIN90 NCK INTERACTING PROTEIN WITH SH3 DOMAIN"/>
    <property type="match status" value="1"/>
</dbReference>
<reference evidence="3" key="1">
    <citation type="journal article" date="2020" name="Fungal Divers.">
        <title>Resolving the Mortierellaceae phylogeny through synthesis of multi-gene phylogenetics and phylogenomics.</title>
        <authorList>
            <person name="Vandepol N."/>
            <person name="Liber J."/>
            <person name="Desiro A."/>
            <person name="Na H."/>
            <person name="Kennedy M."/>
            <person name="Barry K."/>
            <person name="Grigoriev I.V."/>
            <person name="Miller A.N."/>
            <person name="O'Donnell K."/>
            <person name="Stajich J.E."/>
            <person name="Bonito G."/>
        </authorList>
    </citation>
    <scope>NUCLEOTIDE SEQUENCE</scope>
    <source>
        <strain evidence="3">BC1065</strain>
    </source>
</reference>
<feature type="compositionally biased region" description="Polar residues" evidence="1">
    <location>
        <begin position="494"/>
        <end position="505"/>
    </location>
</feature>
<dbReference type="GO" id="GO:0006897">
    <property type="term" value="P:endocytosis"/>
    <property type="evidence" value="ECO:0007669"/>
    <property type="project" value="TreeGrafter"/>
</dbReference>
<feature type="domain" description="SPIN90/Ldb17 leucine-rich" evidence="2">
    <location>
        <begin position="182"/>
        <end position="333"/>
    </location>
</feature>
<dbReference type="Proteomes" id="UP000807716">
    <property type="component" value="Unassembled WGS sequence"/>
</dbReference>
<evidence type="ECO:0000313" key="3">
    <source>
        <dbReference type="EMBL" id="KAG0251837.1"/>
    </source>
</evidence>
<evidence type="ECO:0000313" key="4">
    <source>
        <dbReference type="Proteomes" id="UP000807716"/>
    </source>
</evidence>
<dbReference type="Pfam" id="PF09431">
    <property type="entry name" value="SPIN90_LRD"/>
    <property type="match status" value="1"/>
</dbReference>
<dbReference type="OrthoDB" id="445362at2759"/>
<keyword evidence="4" id="KW-1185">Reference proteome</keyword>
<proteinExistence type="predicted"/>
<protein>
    <recommendedName>
        <fullName evidence="2">SPIN90/Ldb17 leucine-rich domain-containing protein</fullName>
    </recommendedName>
</protein>
<dbReference type="EMBL" id="JAAAJB010000715">
    <property type="protein sequence ID" value="KAG0251837.1"/>
    <property type="molecule type" value="Genomic_DNA"/>
</dbReference>
<dbReference type="InterPro" id="IPR018556">
    <property type="entry name" value="SPIN90/Ldb17_LRD"/>
</dbReference>
<dbReference type="AlphaFoldDB" id="A0A9P6PSL9"/>
<dbReference type="GO" id="GO:0000147">
    <property type="term" value="P:actin cortical patch assembly"/>
    <property type="evidence" value="ECO:0007669"/>
    <property type="project" value="TreeGrafter"/>
</dbReference>
<dbReference type="GO" id="GO:0051666">
    <property type="term" value="P:actin cortical patch localization"/>
    <property type="evidence" value="ECO:0007669"/>
    <property type="project" value="TreeGrafter"/>
</dbReference>
<dbReference type="InterPro" id="IPR030125">
    <property type="entry name" value="SPIN90/Ldb17"/>
</dbReference>
<feature type="region of interest" description="Disordered" evidence="1">
    <location>
        <begin position="473"/>
        <end position="507"/>
    </location>
</feature>
<dbReference type="GO" id="GO:0030479">
    <property type="term" value="C:actin cortical patch"/>
    <property type="evidence" value="ECO:0007669"/>
    <property type="project" value="TreeGrafter"/>
</dbReference>
<evidence type="ECO:0000256" key="1">
    <source>
        <dbReference type="SAM" id="MobiDB-lite"/>
    </source>
</evidence>
<gene>
    <name evidence="3" type="ORF">DFQ27_008497</name>
</gene>
<feature type="region of interest" description="Disordered" evidence="1">
    <location>
        <begin position="371"/>
        <end position="461"/>
    </location>
</feature>
<dbReference type="PANTHER" id="PTHR13357:SF1">
    <property type="entry name" value="NCK-INTERACTING PROTEIN WITH SH3 DOMAIN"/>
    <property type="match status" value="1"/>
</dbReference>